<evidence type="ECO:0000313" key="1">
    <source>
        <dbReference type="EMBL" id="MBF8184154.1"/>
    </source>
</evidence>
<proteinExistence type="predicted"/>
<dbReference type="EMBL" id="JADOGI010000001">
    <property type="protein sequence ID" value="MBF8184154.1"/>
    <property type="molecule type" value="Genomic_DNA"/>
</dbReference>
<gene>
    <name evidence="1" type="ORF">ITP53_00005</name>
</gene>
<accession>A0A931A695</accession>
<evidence type="ECO:0000313" key="2">
    <source>
        <dbReference type="Proteomes" id="UP000605361"/>
    </source>
</evidence>
<keyword evidence="2" id="KW-1185">Reference proteome</keyword>
<dbReference type="AlphaFoldDB" id="A0A931A695"/>
<name>A0A931A695_9ACTN</name>
<feature type="non-terminal residue" evidence="1">
    <location>
        <position position="1"/>
    </location>
</feature>
<reference evidence="1" key="1">
    <citation type="submission" date="2020-11" db="EMBL/GenBank/DDBJ databases">
        <title>Whole-genome analyses of Nonomuraea sp. K274.</title>
        <authorList>
            <person name="Veyisoglu A."/>
        </authorList>
    </citation>
    <scope>NUCLEOTIDE SEQUENCE</scope>
    <source>
        <strain evidence="1">K274</strain>
    </source>
</reference>
<dbReference type="Proteomes" id="UP000605361">
    <property type="component" value="Unassembled WGS sequence"/>
</dbReference>
<sequence length="59" mass="6270">CPPVPPELRGDHPAPARPGTAVDELATRLARLGHRPLVVPLDHDPAVHAVLPFVVQVVC</sequence>
<protein>
    <submittedName>
        <fullName evidence="1">Uncharacterized protein</fullName>
    </submittedName>
</protein>
<organism evidence="1 2">
    <name type="scientific">Nonomuraea cypriaca</name>
    <dbReference type="NCBI Taxonomy" id="1187855"/>
    <lineage>
        <taxon>Bacteria</taxon>
        <taxon>Bacillati</taxon>
        <taxon>Actinomycetota</taxon>
        <taxon>Actinomycetes</taxon>
        <taxon>Streptosporangiales</taxon>
        <taxon>Streptosporangiaceae</taxon>
        <taxon>Nonomuraea</taxon>
    </lineage>
</organism>
<dbReference type="RefSeq" id="WP_195893147.1">
    <property type="nucleotide sequence ID" value="NZ_JADOGI010000001.1"/>
</dbReference>
<comment type="caution">
    <text evidence="1">The sequence shown here is derived from an EMBL/GenBank/DDBJ whole genome shotgun (WGS) entry which is preliminary data.</text>
</comment>